<keyword evidence="1" id="KW-0175">Coiled coil</keyword>
<comment type="caution">
    <text evidence="3">The sequence shown here is derived from an EMBL/GenBank/DDBJ whole genome shotgun (WGS) entry which is preliminary data.</text>
</comment>
<gene>
    <name evidence="3" type="ORF">PPENT_87.1.T1350064</name>
</gene>
<organism evidence="3 4">
    <name type="scientific">Paramecium pentaurelia</name>
    <dbReference type="NCBI Taxonomy" id="43138"/>
    <lineage>
        <taxon>Eukaryota</taxon>
        <taxon>Sar</taxon>
        <taxon>Alveolata</taxon>
        <taxon>Ciliophora</taxon>
        <taxon>Intramacronucleata</taxon>
        <taxon>Oligohymenophorea</taxon>
        <taxon>Peniculida</taxon>
        <taxon>Parameciidae</taxon>
        <taxon>Paramecium</taxon>
    </lineage>
</organism>
<accession>A0A8S1XTD1</accession>
<evidence type="ECO:0000256" key="1">
    <source>
        <dbReference type="SAM" id="Coils"/>
    </source>
</evidence>
<evidence type="ECO:0000313" key="3">
    <source>
        <dbReference type="EMBL" id="CAD8203852.1"/>
    </source>
</evidence>
<feature type="coiled-coil region" evidence="1">
    <location>
        <begin position="374"/>
        <end position="451"/>
    </location>
</feature>
<evidence type="ECO:0000256" key="2">
    <source>
        <dbReference type="SAM" id="MobiDB-lite"/>
    </source>
</evidence>
<reference evidence="3" key="1">
    <citation type="submission" date="2021-01" db="EMBL/GenBank/DDBJ databases">
        <authorList>
            <consortium name="Genoscope - CEA"/>
            <person name="William W."/>
        </authorList>
    </citation>
    <scope>NUCLEOTIDE SEQUENCE</scope>
</reference>
<proteinExistence type="predicted"/>
<sequence>MQYHVSKQDVLGTLQDVFLQSNHQLENSKNSHKQKKAPSAIKTKLDSSTNKSKLERYLEKYQQRKLLQEENNSSLAQSIQNTNIIKVQQKLNDSQTAYSSKMSLPREYTENDDKEQQLIGVGLSQYMQQLQQSKLQSAYINQECQTEQQKEQIDIQSMNQSVQDNNESSISQVDEIKLLNSNHDQQNTYNKKIHLNLQLWTGQPIKQDFSCQFNTEIKPNQLIENQQIKQIYQNNQEIKIVPQNDFGCQYNQSNNQISIDLDDQFKKNIRIKNRCLTSANQKDQNNQFNSNDKINFLEQELQLRDEMLNTKTQIITDLQQQLNDFYQIFNKESDIEQENGQQDLNLSSEHWKIDELNRQSDNNEDIQDQLTLLMLKQSEEIQELKRVLDEAIQEKEQLKEEQEELIIQINECKQQLINMEESKVKEIESLNQDFQDKLSKQNMIIDELQSQICSIQTSLTDIPLTSIQTNTLHNPTQEQSIDECDSLSSQGNNIKTKNVLKNINKMTNMTAGWMSNKQDYVTLGVLGRIDQIKSQTKLDSFKKLN</sequence>
<protein>
    <submittedName>
        <fullName evidence="3">Uncharacterized protein</fullName>
    </submittedName>
</protein>
<evidence type="ECO:0000313" key="4">
    <source>
        <dbReference type="Proteomes" id="UP000689195"/>
    </source>
</evidence>
<dbReference type="AlphaFoldDB" id="A0A8S1XTD1"/>
<dbReference type="OrthoDB" id="306364at2759"/>
<dbReference type="Proteomes" id="UP000689195">
    <property type="component" value="Unassembled WGS sequence"/>
</dbReference>
<feature type="region of interest" description="Disordered" evidence="2">
    <location>
        <begin position="25"/>
        <end position="49"/>
    </location>
</feature>
<keyword evidence="4" id="KW-1185">Reference proteome</keyword>
<name>A0A8S1XTD1_9CILI</name>
<dbReference type="EMBL" id="CAJJDO010000135">
    <property type="protein sequence ID" value="CAD8203852.1"/>
    <property type="molecule type" value="Genomic_DNA"/>
</dbReference>